<evidence type="ECO:0000256" key="1">
    <source>
        <dbReference type="SAM" id="MobiDB-lite"/>
    </source>
</evidence>
<name>A0A9D3XHG2_9SAUR</name>
<reference evidence="2" key="1">
    <citation type="submission" date="2021-09" db="EMBL/GenBank/DDBJ databases">
        <title>The genome of Mauremys mutica provides insights into the evolution of semi-aquatic lifestyle.</title>
        <authorList>
            <person name="Gong S."/>
            <person name="Gao Y."/>
        </authorList>
    </citation>
    <scope>NUCLEOTIDE SEQUENCE</scope>
    <source>
        <strain evidence="2">MM-2020</strain>
        <tissue evidence="2">Muscle</tissue>
    </source>
</reference>
<dbReference type="AlphaFoldDB" id="A0A9D3XHG2"/>
<sequence length="104" mass="10987">MVQRKRGWEAQRSPNQRMHGRSVPTEAGPNETKPRHFLGLAAPLPSSSGACLGMAGARVRVPVRGVSQQSNAKCQLGANPEPDQISTMLYPPADQSTGPGIVAS</sequence>
<proteinExistence type="predicted"/>
<protein>
    <submittedName>
        <fullName evidence="2">Uncharacterized protein</fullName>
    </submittedName>
</protein>
<comment type="caution">
    <text evidence="2">The sequence shown here is derived from an EMBL/GenBank/DDBJ whole genome shotgun (WGS) entry which is preliminary data.</text>
</comment>
<dbReference type="EMBL" id="JAHDVG010000469">
    <property type="protein sequence ID" value="KAH1180634.1"/>
    <property type="molecule type" value="Genomic_DNA"/>
</dbReference>
<feature type="region of interest" description="Disordered" evidence="1">
    <location>
        <begin position="1"/>
        <end position="41"/>
    </location>
</feature>
<dbReference type="Proteomes" id="UP000827986">
    <property type="component" value="Unassembled WGS sequence"/>
</dbReference>
<feature type="region of interest" description="Disordered" evidence="1">
    <location>
        <begin position="68"/>
        <end position="104"/>
    </location>
</feature>
<evidence type="ECO:0000313" key="2">
    <source>
        <dbReference type="EMBL" id="KAH1180634.1"/>
    </source>
</evidence>
<gene>
    <name evidence="2" type="ORF">KIL84_001568</name>
</gene>
<evidence type="ECO:0000313" key="3">
    <source>
        <dbReference type="Proteomes" id="UP000827986"/>
    </source>
</evidence>
<keyword evidence="3" id="KW-1185">Reference proteome</keyword>
<accession>A0A9D3XHG2</accession>
<organism evidence="2 3">
    <name type="scientific">Mauremys mutica</name>
    <name type="common">yellowpond turtle</name>
    <dbReference type="NCBI Taxonomy" id="74926"/>
    <lineage>
        <taxon>Eukaryota</taxon>
        <taxon>Metazoa</taxon>
        <taxon>Chordata</taxon>
        <taxon>Craniata</taxon>
        <taxon>Vertebrata</taxon>
        <taxon>Euteleostomi</taxon>
        <taxon>Archelosauria</taxon>
        <taxon>Testudinata</taxon>
        <taxon>Testudines</taxon>
        <taxon>Cryptodira</taxon>
        <taxon>Durocryptodira</taxon>
        <taxon>Testudinoidea</taxon>
        <taxon>Geoemydidae</taxon>
        <taxon>Geoemydinae</taxon>
        <taxon>Mauremys</taxon>
    </lineage>
</organism>